<dbReference type="InterPro" id="IPR009628">
    <property type="entry name" value="Phage_tape_measure_N"/>
</dbReference>
<evidence type="ECO:0000313" key="4">
    <source>
        <dbReference type="EMBL" id="SFB18929.1"/>
    </source>
</evidence>
<gene>
    <name evidence="4" type="ORF">SAMN04244571_01713</name>
</gene>
<dbReference type="Pfam" id="PF09718">
    <property type="entry name" value="Tape_meas_lam_C"/>
    <property type="match status" value="1"/>
</dbReference>
<proteinExistence type="predicted"/>
<keyword evidence="1" id="KW-0175">Coiled coil</keyword>
<feature type="coiled-coil region" evidence="1">
    <location>
        <begin position="545"/>
        <end position="627"/>
    </location>
</feature>
<dbReference type="NCBIfam" id="TIGR01541">
    <property type="entry name" value="tape_meas_lam_C"/>
    <property type="match status" value="1"/>
</dbReference>
<evidence type="ECO:0000259" key="3">
    <source>
        <dbReference type="Pfam" id="PF09718"/>
    </source>
</evidence>
<organism evidence="4 5">
    <name type="scientific">Azotobacter beijerinckii</name>
    <dbReference type="NCBI Taxonomy" id="170623"/>
    <lineage>
        <taxon>Bacteria</taxon>
        <taxon>Pseudomonadati</taxon>
        <taxon>Pseudomonadota</taxon>
        <taxon>Gammaproteobacteria</taxon>
        <taxon>Pseudomonadales</taxon>
        <taxon>Pseudomonadaceae</taxon>
        <taxon>Azotobacter</taxon>
    </lineage>
</organism>
<dbReference type="Proteomes" id="UP000198861">
    <property type="component" value="Unassembled WGS sequence"/>
</dbReference>
<accession>A0A1I0YZR2</accession>
<keyword evidence="5" id="KW-1185">Reference proteome</keyword>
<evidence type="ECO:0000313" key="5">
    <source>
        <dbReference type="Proteomes" id="UP000198861"/>
    </source>
</evidence>
<evidence type="ECO:0000259" key="2">
    <source>
        <dbReference type="Pfam" id="PF06791"/>
    </source>
</evidence>
<comment type="caution">
    <text evidence="4">The sequence shown here is derived from an EMBL/GenBank/DDBJ whole genome shotgun (WGS) entry which is preliminary data.</text>
</comment>
<dbReference type="InterPro" id="IPR006431">
    <property type="entry name" value="Phage_tape_meas_C"/>
</dbReference>
<protein>
    <submittedName>
        <fullName evidence="4">Phage tail tape measure protein, lambda family</fullName>
    </submittedName>
</protein>
<dbReference type="Pfam" id="PF06791">
    <property type="entry name" value="TMP_2"/>
    <property type="match status" value="1"/>
</dbReference>
<evidence type="ECO:0000256" key="1">
    <source>
        <dbReference type="SAM" id="Coils"/>
    </source>
</evidence>
<feature type="domain" description="Bacteriophage tail tape measure C-terminal" evidence="3">
    <location>
        <begin position="817"/>
        <end position="890"/>
    </location>
</feature>
<dbReference type="EMBL" id="FOKJ01000023">
    <property type="protein sequence ID" value="SFB18929.1"/>
    <property type="molecule type" value="Genomic_DNA"/>
</dbReference>
<sequence>MPSIASLSVEINTSDAARAGEDLDRMVDAGRRSEEAARRLNGSWKKSLSGIAGDTSQIVRELQALNAKQDATAQLMATVGQSVTQASAAFQSSVSAISAYRAQSEQLGRTESANTSAVNGTSSALNRQRDDLAKLLGQIDPTVAALGRLDEMEKRLQGFRNKGQLDAQTFAEYKTKIDQMRESVTATADSWDRAGISSKQMQAALRGLPAQFTDIVVSLQGGQAPLTVLLQQGGQIKDMFGGVGPAFSALGGYIMELVGPVTVAAAAVSTLGFAYYQGSREQSEFRESLALTGNSLGTTTGNLASMAKEVGGVIGTTGIAAEALTALASTGKVTGANLQAISTAAVTMQRATGKAVSETAAEFASLADDPARAVVTLNQKYNFLTAAVYEQIRALQAQGDRLGAQEVAERALADAQTQRGNDLIENLGYIRAAWHTVAEAAKGAWDAALNVGREDTLDAALTKLEERLRNVRNAATPAVFSENPDLGLLAGGEAGAQGAIEATLQREVDTVREAREKMFAAQNFKSSQSFYDSFLEGLRADAPKAERLKYELEKLAREVGLARQRGFTVSEEQYQQRVAQLREKYKESAAKSTPVNLTEVKDVQNDLKAIQAEYSNANKTLEANQRAGLISQQSYLDQRTSLIRQERDEVESAYQRQISALEEVRGRSTTNANQRVQLDQKIADARAAMVKAQKASDSELEVLSINEQGRLLKQSQAISTYTQALNQQVEALRNQGARAVAGVGMGDRQRGIYDQLNGLADQAAQQQIDLANQYGDGSRGMSLEEYTAKLQALKDTQNDLRATVISNYDAMAEAQSDWRAGAKAAYENYLEDARNVAGMTENLFTSAFSSMEDAVVEFAMTGKLSFADFTKSILADMARIAARQASSSILSGLGGVAASAIGGLFGGSTAGSSISDYASVDLSNFRPQAKGGAWIDGVQAFAKGGAFTNSVISSPTLFPFAKGTGLMGEAGPEAIMPLTRGADGSLGVRAMGGGGSTPIVINAPVTVQAQPGMSSQEAARQGAQMGQAMTAEIRKAIGVELRQGGQIWRALNGR</sequence>
<feature type="domain" description="Bacteriophage tail tape measure N-terminal" evidence="2">
    <location>
        <begin position="192"/>
        <end position="393"/>
    </location>
</feature>
<reference evidence="4 5" key="1">
    <citation type="submission" date="2016-10" db="EMBL/GenBank/DDBJ databases">
        <authorList>
            <person name="Varghese N."/>
            <person name="Submissions S."/>
        </authorList>
    </citation>
    <scope>NUCLEOTIDE SEQUENCE [LARGE SCALE GENOMIC DNA]</scope>
    <source>
        <strain evidence="4 5">DSM 282</strain>
    </source>
</reference>
<dbReference type="RefSeq" id="WP_091013233.1">
    <property type="nucleotide sequence ID" value="NZ_FOKJ01000023.1"/>
</dbReference>
<name>A0A1I0YZR2_9GAMM</name>